<feature type="domain" description="O-antigen ligase-related" evidence="6">
    <location>
        <begin position="246"/>
        <end position="405"/>
    </location>
</feature>
<keyword evidence="3 5" id="KW-1133">Transmembrane helix</keyword>
<feature type="transmembrane region" description="Helical" evidence="5">
    <location>
        <begin position="37"/>
        <end position="54"/>
    </location>
</feature>
<proteinExistence type="predicted"/>
<evidence type="ECO:0000256" key="1">
    <source>
        <dbReference type="ARBA" id="ARBA00004141"/>
    </source>
</evidence>
<feature type="transmembrane region" description="Helical" evidence="5">
    <location>
        <begin position="210"/>
        <end position="230"/>
    </location>
</feature>
<evidence type="ECO:0000313" key="7">
    <source>
        <dbReference type="EMBL" id="TVS91155.1"/>
    </source>
</evidence>
<feature type="transmembrane region" description="Helical" evidence="5">
    <location>
        <begin position="283"/>
        <end position="304"/>
    </location>
</feature>
<evidence type="ECO:0000256" key="4">
    <source>
        <dbReference type="ARBA" id="ARBA00023136"/>
    </source>
</evidence>
<feature type="transmembrane region" description="Helical" evidence="5">
    <location>
        <begin position="111"/>
        <end position="132"/>
    </location>
</feature>
<dbReference type="AlphaFoldDB" id="A0A557XYB1"/>
<dbReference type="RefSeq" id="WP_144950249.1">
    <property type="nucleotide sequence ID" value="NZ_VMQU01000017.1"/>
</dbReference>
<keyword evidence="2 5" id="KW-0812">Transmembrane</keyword>
<evidence type="ECO:0000256" key="5">
    <source>
        <dbReference type="SAM" id="Phobius"/>
    </source>
</evidence>
<feature type="transmembrane region" description="Helical" evidence="5">
    <location>
        <begin position="425"/>
        <end position="443"/>
    </location>
</feature>
<feature type="transmembrane region" description="Helical" evidence="5">
    <location>
        <begin position="61"/>
        <end position="78"/>
    </location>
</feature>
<accession>A0A557XYB1</accession>
<evidence type="ECO:0000256" key="3">
    <source>
        <dbReference type="ARBA" id="ARBA00022989"/>
    </source>
</evidence>
<protein>
    <submittedName>
        <fullName evidence="7">O-antigen ligase family protein</fullName>
    </submittedName>
</protein>
<keyword evidence="8" id="KW-1185">Reference proteome</keyword>
<sequence length="488" mass="51047">MILYMGGRYRFAVAAVALGFFLFGCFLVGVFSVRDSVHGALLIAAMFSLVVYWAKREAMVGVALFWAFAALPAGLHVGKVVGPGVINAYQVALLLAICYLLPVVKLRFADYLLPGLLTLAVLFFTVVGVVAGHAADVVMLESTTLLEMIGGYILALLVVYGGYVKGVVRAMVLILWFSAGMAVVSSLHAVRLAGRAENLTGTDSGDALRIIVSTQSPAVAVLAGLAAAAVVGQIRPAVFLALGPPALIITLLSVSRNTLIALAVATIVALLASFRWSSLSRVVALAVITALVAAVTVAGTLFVLRDSSSGLWLAKQFAAFNHRVLGGVSTGALAVDTSTLDRLQEIRNLNRAIARAPVFGHGVGYAYQLPSGDDEFSTKYQPTYSHNFYLWWFVKAGAVGMVVFALFALTPLIRALRRASVPAKISAAVSAALLAISAVWPLPEMPIDALALGLALGATMAFAGMAGTDRDGARIGVNPAPAYAAARV</sequence>
<dbReference type="InterPro" id="IPR007016">
    <property type="entry name" value="O-antigen_ligase-rel_domated"/>
</dbReference>
<evidence type="ECO:0000313" key="8">
    <source>
        <dbReference type="Proteomes" id="UP000320513"/>
    </source>
</evidence>
<keyword evidence="7" id="KW-0436">Ligase</keyword>
<organism evidence="7 8">
    <name type="scientific">Mycobacterium helveticum</name>
    <dbReference type="NCBI Taxonomy" id="2592811"/>
    <lineage>
        <taxon>Bacteria</taxon>
        <taxon>Bacillati</taxon>
        <taxon>Actinomycetota</taxon>
        <taxon>Actinomycetes</taxon>
        <taxon>Mycobacteriales</taxon>
        <taxon>Mycobacteriaceae</taxon>
        <taxon>Mycobacterium</taxon>
    </lineage>
</organism>
<evidence type="ECO:0000259" key="6">
    <source>
        <dbReference type="Pfam" id="PF04932"/>
    </source>
</evidence>
<feature type="transmembrane region" description="Helical" evidence="5">
    <location>
        <begin position="389"/>
        <end position="413"/>
    </location>
</feature>
<dbReference type="GO" id="GO:0016874">
    <property type="term" value="F:ligase activity"/>
    <property type="evidence" value="ECO:0007669"/>
    <property type="project" value="UniProtKB-KW"/>
</dbReference>
<feature type="transmembrane region" description="Helical" evidence="5">
    <location>
        <begin position="237"/>
        <end position="253"/>
    </location>
</feature>
<feature type="transmembrane region" description="Helical" evidence="5">
    <location>
        <begin position="449"/>
        <end position="467"/>
    </location>
</feature>
<dbReference type="OrthoDB" id="5025770at2"/>
<keyword evidence="4 5" id="KW-0472">Membrane</keyword>
<feature type="transmembrane region" description="Helical" evidence="5">
    <location>
        <begin position="84"/>
        <end position="104"/>
    </location>
</feature>
<gene>
    <name evidence="7" type="ORF">FPZ47_06235</name>
</gene>
<dbReference type="Pfam" id="PF04932">
    <property type="entry name" value="Wzy_C"/>
    <property type="match status" value="1"/>
</dbReference>
<reference evidence="7 8" key="1">
    <citation type="submission" date="2019-07" db="EMBL/GenBank/DDBJ databases">
        <title>New Mycobacterium species.</title>
        <authorList>
            <person name="Tortoli E."/>
            <person name="Ghielmetti G."/>
            <person name="Friedel U."/>
            <person name="Trovato A."/>
        </authorList>
    </citation>
    <scope>NUCLEOTIDE SEQUENCE [LARGE SCALE GENOMIC DNA]</scope>
    <source>
        <strain evidence="7 8">16-83</strain>
    </source>
</reference>
<evidence type="ECO:0000256" key="2">
    <source>
        <dbReference type="ARBA" id="ARBA00022692"/>
    </source>
</evidence>
<feature type="transmembrane region" description="Helical" evidence="5">
    <location>
        <begin position="259"/>
        <end position="276"/>
    </location>
</feature>
<dbReference type="GO" id="GO:0016020">
    <property type="term" value="C:membrane"/>
    <property type="evidence" value="ECO:0007669"/>
    <property type="project" value="UniProtKB-SubCell"/>
</dbReference>
<dbReference type="Proteomes" id="UP000320513">
    <property type="component" value="Unassembled WGS sequence"/>
</dbReference>
<name>A0A557XYB1_9MYCO</name>
<feature type="transmembrane region" description="Helical" evidence="5">
    <location>
        <begin position="170"/>
        <end position="190"/>
    </location>
</feature>
<feature type="transmembrane region" description="Helical" evidence="5">
    <location>
        <begin position="12"/>
        <end position="31"/>
    </location>
</feature>
<comment type="subcellular location">
    <subcellularLocation>
        <location evidence="1">Membrane</location>
        <topology evidence="1">Multi-pass membrane protein</topology>
    </subcellularLocation>
</comment>
<dbReference type="EMBL" id="VMQU01000017">
    <property type="protein sequence ID" value="TVS91155.1"/>
    <property type="molecule type" value="Genomic_DNA"/>
</dbReference>
<feature type="transmembrane region" description="Helical" evidence="5">
    <location>
        <begin position="144"/>
        <end position="163"/>
    </location>
</feature>
<comment type="caution">
    <text evidence="7">The sequence shown here is derived from an EMBL/GenBank/DDBJ whole genome shotgun (WGS) entry which is preliminary data.</text>
</comment>